<keyword evidence="1" id="KW-0347">Helicase</keyword>
<dbReference type="PANTHER" id="PTHR10492">
    <property type="match status" value="1"/>
</dbReference>
<reference evidence="3 4" key="1">
    <citation type="journal article" date="2019" name="Commun. Biol.">
        <title>The bagworm genome reveals a unique fibroin gene that provides high tensile strength.</title>
        <authorList>
            <person name="Kono N."/>
            <person name="Nakamura H."/>
            <person name="Ohtoshi R."/>
            <person name="Tomita M."/>
            <person name="Numata K."/>
            <person name="Arakawa K."/>
        </authorList>
    </citation>
    <scope>NUCLEOTIDE SEQUENCE [LARGE SCALE GENOMIC DNA]</scope>
</reference>
<dbReference type="InterPro" id="IPR010285">
    <property type="entry name" value="DNA_helicase_pif1-like_DEAD"/>
</dbReference>
<accession>A0A4C2AGD2</accession>
<keyword evidence="1" id="KW-0233">DNA recombination</keyword>
<feature type="domain" description="DNA helicase Pif1-like DEAD-box helicase" evidence="2">
    <location>
        <begin position="2"/>
        <end position="118"/>
    </location>
</feature>
<dbReference type="GO" id="GO:0006310">
    <property type="term" value="P:DNA recombination"/>
    <property type="evidence" value="ECO:0007669"/>
    <property type="project" value="UniProtKB-KW"/>
</dbReference>
<dbReference type="EC" id="5.6.2.3" evidence="1"/>
<dbReference type="GO" id="GO:0006281">
    <property type="term" value="P:DNA repair"/>
    <property type="evidence" value="ECO:0007669"/>
    <property type="project" value="UniProtKB-KW"/>
</dbReference>
<dbReference type="GO" id="GO:0043139">
    <property type="term" value="F:5'-3' DNA helicase activity"/>
    <property type="evidence" value="ECO:0007669"/>
    <property type="project" value="UniProtKB-EC"/>
</dbReference>
<keyword evidence="1" id="KW-0227">DNA damage</keyword>
<keyword evidence="1" id="KW-0234">DNA repair</keyword>
<evidence type="ECO:0000256" key="1">
    <source>
        <dbReference type="RuleBase" id="RU363044"/>
    </source>
</evidence>
<dbReference type="GO" id="GO:0016887">
    <property type="term" value="F:ATP hydrolysis activity"/>
    <property type="evidence" value="ECO:0007669"/>
    <property type="project" value="RHEA"/>
</dbReference>
<dbReference type="AlphaFoldDB" id="A0A4C2AGD2"/>
<dbReference type="Gene3D" id="3.40.50.300">
    <property type="entry name" value="P-loop containing nucleotide triphosphate hydrolases"/>
    <property type="match status" value="1"/>
</dbReference>
<keyword evidence="1" id="KW-0547">Nucleotide-binding</keyword>
<dbReference type="GO" id="GO:0005524">
    <property type="term" value="F:ATP binding"/>
    <property type="evidence" value="ECO:0007669"/>
    <property type="project" value="UniProtKB-KW"/>
</dbReference>
<comment type="cofactor">
    <cofactor evidence="1">
        <name>Mg(2+)</name>
        <dbReference type="ChEBI" id="CHEBI:18420"/>
    </cofactor>
</comment>
<comment type="similarity">
    <text evidence="1">Belongs to the helicase family.</text>
</comment>
<dbReference type="Pfam" id="PF05970">
    <property type="entry name" value="PIF1"/>
    <property type="match status" value="1"/>
</dbReference>
<dbReference type="EMBL" id="BGZK01003041">
    <property type="protein sequence ID" value="GBP97985.1"/>
    <property type="molecule type" value="Genomic_DNA"/>
</dbReference>
<comment type="catalytic activity">
    <reaction evidence="1">
        <text>ATP + H2O = ADP + phosphate + H(+)</text>
        <dbReference type="Rhea" id="RHEA:13065"/>
        <dbReference type="ChEBI" id="CHEBI:15377"/>
        <dbReference type="ChEBI" id="CHEBI:15378"/>
        <dbReference type="ChEBI" id="CHEBI:30616"/>
        <dbReference type="ChEBI" id="CHEBI:43474"/>
        <dbReference type="ChEBI" id="CHEBI:456216"/>
        <dbReference type="EC" id="5.6.2.3"/>
    </reaction>
</comment>
<dbReference type="OrthoDB" id="272985at2759"/>
<keyword evidence="4" id="KW-1185">Reference proteome</keyword>
<name>A0A4C2AGD2_EUMVA</name>
<dbReference type="InterPro" id="IPR027417">
    <property type="entry name" value="P-loop_NTPase"/>
</dbReference>
<dbReference type="STRING" id="151549.A0A4C2AGD2"/>
<evidence type="ECO:0000259" key="2">
    <source>
        <dbReference type="Pfam" id="PF05970"/>
    </source>
</evidence>
<keyword evidence="1" id="KW-0378">Hydrolase</keyword>
<dbReference type="GO" id="GO:0000723">
    <property type="term" value="P:telomere maintenance"/>
    <property type="evidence" value="ECO:0007669"/>
    <property type="project" value="InterPro"/>
</dbReference>
<dbReference type="PANTHER" id="PTHR10492:SF57">
    <property type="entry name" value="ATP-DEPENDENT DNA HELICASE"/>
    <property type="match status" value="1"/>
</dbReference>
<gene>
    <name evidence="3" type="ORF">EVAR_69295_1</name>
</gene>
<protein>
    <recommendedName>
        <fullName evidence="1">ATP-dependent DNA helicase</fullName>
        <ecNumber evidence="1">5.6.2.3</ecNumber>
    </recommendedName>
</protein>
<organism evidence="3 4">
    <name type="scientific">Eumeta variegata</name>
    <name type="common">Bagworm moth</name>
    <name type="synonym">Eumeta japonica</name>
    <dbReference type="NCBI Taxonomy" id="151549"/>
    <lineage>
        <taxon>Eukaryota</taxon>
        <taxon>Metazoa</taxon>
        <taxon>Ecdysozoa</taxon>
        <taxon>Arthropoda</taxon>
        <taxon>Hexapoda</taxon>
        <taxon>Insecta</taxon>
        <taxon>Pterygota</taxon>
        <taxon>Neoptera</taxon>
        <taxon>Endopterygota</taxon>
        <taxon>Lepidoptera</taxon>
        <taxon>Glossata</taxon>
        <taxon>Ditrysia</taxon>
        <taxon>Tineoidea</taxon>
        <taxon>Psychidae</taxon>
        <taxon>Oiketicinae</taxon>
        <taxon>Eumeta</taxon>
    </lineage>
</organism>
<comment type="caution">
    <text evidence="3">The sequence shown here is derived from an EMBL/GenBank/DDBJ whole genome shotgun (WGS) entry which is preliminary data.</text>
</comment>
<dbReference type="Proteomes" id="UP000299102">
    <property type="component" value="Unassembled WGS sequence"/>
</dbReference>
<evidence type="ECO:0000313" key="4">
    <source>
        <dbReference type="Proteomes" id="UP000299102"/>
    </source>
</evidence>
<proteinExistence type="inferred from homology"/>
<evidence type="ECO:0000313" key="3">
    <source>
        <dbReference type="EMBL" id="GBP97985.1"/>
    </source>
</evidence>
<keyword evidence="1" id="KW-0067">ATP-binding</keyword>
<sequence>MAKDLIAAKIIIWDECTMAHKHALEALDRTLKDQRKDSRCFGRAMTLLSGDFRQTLLVIPRSTAADEINACLKSSNLWHNEKKFQLVANMRVALLNDPSAEDFYKQLLTIGNGRVPVDKSSGLTSFPYDFRNSVSSKDELIEKIFPNMIANHKNKGWLSERAF</sequence>